<name>A0A7S3YVH2_9EUKA</name>
<organism evidence="6">
    <name type="scientific">Lotharella globosa</name>
    <dbReference type="NCBI Taxonomy" id="91324"/>
    <lineage>
        <taxon>Eukaryota</taxon>
        <taxon>Sar</taxon>
        <taxon>Rhizaria</taxon>
        <taxon>Cercozoa</taxon>
        <taxon>Chlorarachniophyceae</taxon>
        <taxon>Lotharella</taxon>
    </lineage>
</organism>
<evidence type="ECO:0000259" key="5">
    <source>
        <dbReference type="Pfam" id="PF01232"/>
    </source>
</evidence>
<dbReference type="EC" id="1.1.1.67" evidence="3"/>
<dbReference type="PRINTS" id="PR00084">
    <property type="entry name" value="MTLDHDRGNASE"/>
</dbReference>
<accession>A0A7S3YVH2</accession>
<dbReference type="GO" id="GO:0050086">
    <property type="term" value="F:mannitol 2-dehydrogenase activity"/>
    <property type="evidence" value="ECO:0007669"/>
    <property type="project" value="UniProtKB-EC"/>
</dbReference>
<evidence type="ECO:0000256" key="3">
    <source>
        <dbReference type="ARBA" id="ARBA00038970"/>
    </source>
</evidence>
<proteinExistence type="predicted"/>
<evidence type="ECO:0000256" key="2">
    <source>
        <dbReference type="ARBA" id="ARBA00023027"/>
    </source>
</evidence>
<dbReference type="Pfam" id="PF01232">
    <property type="entry name" value="Mannitol_dh"/>
    <property type="match status" value="1"/>
</dbReference>
<dbReference type="Gene3D" id="3.40.50.720">
    <property type="entry name" value="NAD(P)-binding Rossmann-like Domain"/>
    <property type="match status" value="1"/>
</dbReference>
<sequence>MSIGKGITHIGLGNFSRAHLAFFMNEYSRKMGPSEWGICAVDRDTPRNVANSEYLRKNDFKYQLVMKGADSKQENTIQVLRDYINMGKEPEAALNQMCLDTTRVCSLTITEKGYYCDVNTGKLYDDNPEIVHDLKNPSAPKSALGLICSALNHRRLNGGAPFTVLSCDNLPGNGHITENAVTQFADLLDPALHAWIKSYVTFPNTMVDRITPQTASPEDPIVSEDFVQWVVEDK</sequence>
<dbReference type="SUPFAM" id="SSF51735">
    <property type="entry name" value="NAD(P)-binding Rossmann-fold domains"/>
    <property type="match status" value="1"/>
</dbReference>
<evidence type="ECO:0000256" key="4">
    <source>
        <dbReference type="ARBA" id="ARBA00047733"/>
    </source>
</evidence>
<dbReference type="GO" id="GO:0019594">
    <property type="term" value="P:mannitol metabolic process"/>
    <property type="evidence" value="ECO:0007669"/>
    <property type="project" value="InterPro"/>
</dbReference>
<dbReference type="PROSITE" id="PS00974">
    <property type="entry name" value="MANNITOL_DHGENASE"/>
    <property type="match status" value="1"/>
</dbReference>
<dbReference type="AlphaFoldDB" id="A0A7S3YVH2"/>
<evidence type="ECO:0000256" key="1">
    <source>
        <dbReference type="ARBA" id="ARBA00023002"/>
    </source>
</evidence>
<dbReference type="InterPro" id="IPR023027">
    <property type="entry name" value="Mannitol_DH_CS"/>
</dbReference>
<keyword evidence="2" id="KW-0520">NAD</keyword>
<feature type="domain" description="Mannitol dehydrogenase N-terminal" evidence="5">
    <location>
        <begin position="6"/>
        <end position="233"/>
    </location>
</feature>
<evidence type="ECO:0000313" key="6">
    <source>
        <dbReference type="EMBL" id="CAE0663123.1"/>
    </source>
</evidence>
<keyword evidence="1" id="KW-0560">Oxidoreductase</keyword>
<dbReference type="InterPro" id="IPR013131">
    <property type="entry name" value="Mannitol_DH_N"/>
</dbReference>
<dbReference type="InterPro" id="IPR000669">
    <property type="entry name" value="Mannitol_DH"/>
</dbReference>
<dbReference type="InterPro" id="IPR050988">
    <property type="entry name" value="Mannitol_DH/Oxidoreductase"/>
</dbReference>
<dbReference type="EMBL" id="HBIV01020385">
    <property type="protein sequence ID" value="CAE0663123.1"/>
    <property type="molecule type" value="Transcribed_RNA"/>
</dbReference>
<dbReference type="PANTHER" id="PTHR43362">
    <property type="entry name" value="MANNITOL DEHYDROGENASE DSF1-RELATED"/>
    <property type="match status" value="1"/>
</dbReference>
<dbReference type="PANTHER" id="PTHR43362:SF1">
    <property type="entry name" value="MANNITOL DEHYDROGENASE 2-RELATED"/>
    <property type="match status" value="1"/>
</dbReference>
<reference evidence="6" key="1">
    <citation type="submission" date="2021-01" db="EMBL/GenBank/DDBJ databases">
        <authorList>
            <person name="Corre E."/>
            <person name="Pelletier E."/>
            <person name="Niang G."/>
            <person name="Scheremetjew M."/>
            <person name="Finn R."/>
            <person name="Kale V."/>
            <person name="Holt S."/>
            <person name="Cochrane G."/>
            <person name="Meng A."/>
            <person name="Brown T."/>
            <person name="Cohen L."/>
        </authorList>
    </citation>
    <scope>NUCLEOTIDE SEQUENCE</scope>
    <source>
        <strain evidence="6">CCCM811</strain>
    </source>
</reference>
<dbReference type="InterPro" id="IPR036291">
    <property type="entry name" value="NAD(P)-bd_dom_sf"/>
</dbReference>
<protein>
    <recommendedName>
        <fullName evidence="3">mannitol 2-dehydrogenase</fullName>
        <ecNumber evidence="3">1.1.1.67</ecNumber>
    </recommendedName>
</protein>
<comment type="catalytic activity">
    <reaction evidence="4">
        <text>D-mannitol + NAD(+) = D-fructose + NADH + H(+)</text>
        <dbReference type="Rhea" id="RHEA:12084"/>
        <dbReference type="ChEBI" id="CHEBI:15378"/>
        <dbReference type="ChEBI" id="CHEBI:16899"/>
        <dbReference type="ChEBI" id="CHEBI:37721"/>
        <dbReference type="ChEBI" id="CHEBI:57540"/>
        <dbReference type="ChEBI" id="CHEBI:57945"/>
        <dbReference type="EC" id="1.1.1.67"/>
    </reaction>
</comment>
<gene>
    <name evidence="6" type="ORF">LGLO00237_LOCUS14725</name>
</gene>